<dbReference type="OrthoDB" id="5291879at2"/>
<evidence type="ECO:0000256" key="1">
    <source>
        <dbReference type="ARBA" id="ARBA00009460"/>
    </source>
</evidence>
<protein>
    <recommendedName>
        <fullName evidence="5">Fructosamine kinase</fullName>
    </recommendedName>
</protein>
<organism evidence="3 4">
    <name type="scientific">Mucilaginibacter psychrotolerans</name>
    <dbReference type="NCBI Taxonomy" id="1524096"/>
    <lineage>
        <taxon>Bacteria</taxon>
        <taxon>Pseudomonadati</taxon>
        <taxon>Bacteroidota</taxon>
        <taxon>Sphingobacteriia</taxon>
        <taxon>Sphingobacteriales</taxon>
        <taxon>Sphingobacteriaceae</taxon>
        <taxon>Mucilaginibacter</taxon>
    </lineage>
</organism>
<comment type="caution">
    <text evidence="3">The sequence shown here is derived from an EMBL/GenBank/DDBJ whole genome shotgun (WGS) entry which is preliminary data.</text>
</comment>
<evidence type="ECO:0000313" key="3">
    <source>
        <dbReference type="EMBL" id="TFF39237.1"/>
    </source>
</evidence>
<dbReference type="EMBL" id="SOZE01000004">
    <property type="protein sequence ID" value="TFF39237.1"/>
    <property type="molecule type" value="Genomic_DNA"/>
</dbReference>
<name>A0A4Y8SL25_9SPHI</name>
<keyword evidence="2" id="KW-0418">Kinase</keyword>
<dbReference type="Gene3D" id="3.90.1200.10">
    <property type="match status" value="1"/>
</dbReference>
<reference evidence="3 4" key="1">
    <citation type="journal article" date="2017" name="Int. J. Syst. Evol. Microbiol.">
        <title>Mucilaginibacterpsychrotolerans sp. nov., isolated from peatlands.</title>
        <authorList>
            <person name="Deng Y."/>
            <person name="Shen L."/>
            <person name="Xu B."/>
            <person name="Liu Y."/>
            <person name="Gu Z."/>
            <person name="Liu H."/>
            <person name="Zhou Y."/>
        </authorList>
    </citation>
    <scope>NUCLEOTIDE SEQUENCE [LARGE SCALE GENOMIC DNA]</scope>
    <source>
        <strain evidence="3 4">NH7-4</strain>
    </source>
</reference>
<keyword evidence="2" id="KW-0808">Transferase</keyword>
<dbReference type="AlphaFoldDB" id="A0A4Y8SL25"/>
<proteinExistence type="inferred from homology"/>
<keyword evidence="4" id="KW-1185">Reference proteome</keyword>
<dbReference type="RefSeq" id="WP_133227723.1">
    <property type="nucleotide sequence ID" value="NZ_SOZE01000004.1"/>
</dbReference>
<accession>A0A4Y8SL25</accession>
<dbReference type="PANTHER" id="PTHR12149:SF8">
    <property type="entry name" value="PROTEIN-RIBULOSAMINE 3-KINASE"/>
    <property type="match status" value="1"/>
</dbReference>
<dbReference type="Proteomes" id="UP000297540">
    <property type="component" value="Unassembled WGS sequence"/>
</dbReference>
<dbReference type="PIRSF" id="PIRSF006221">
    <property type="entry name" value="Ketosamine-3-kinase"/>
    <property type="match status" value="1"/>
</dbReference>
<sequence>MIHQEIIASAETVLSKKIIRAEPVHGGDINQVYCLQTSSGPFLIKINSASRFPDMFNREAEGLSTIAETGAINVPRAVALGEAAGYSFLLMDWIEAGREDNPAMAKLGEGLAKLHRNTMPLFGLGEDNYVGSLQQSNRIHGEWSDFYRAERLQPLLKIAVDNGQLSRADTLQFERIYNNLPDLFEPEAPALLHGDLWSGNFIIDKNKQPYLIDPAVYYGHREMDIAMTMLFGGFGAAFYDAYQYHFPLAKGFEQRLKLWSLYPLLVHVNLFGGVYVQQLRSYVKSYL</sequence>
<dbReference type="SUPFAM" id="SSF56112">
    <property type="entry name" value="Protein kinase-like (PK-like)"/>
    <property type="match status" value="1"/>
</dbReference>
<gene>
    <name evidence="3" type="ORF">E2R66_06350</name>
</gene>
<comment type="similarity">
    <text evidence="1 2">Belongs to the fructosamine kinase family.</text>
</comment>
<evidence type="ECO:0000256" key="2">
    <source>
        <dbReference type="PIRNR" id="PIRNR006221"/>
    </source>
</evidence>
<dbReference type="InterPro" id="IPR016477">
    <property type="entry name" value="Fructo-/Ketosamine-3-kinase"/>
</dbReference>
<evidence type="ECO:0008006" key="5">
    <source>
        <dbReference type="Google" id="ProtNLM"/>
    </source>
</evidence>
<evidence type="ECO:0000313" key="4">
    <source>
        <dbReference type="Proteomes" id="UP000297540"/>
    </source>
</evidence>
<dbReference type="Gene3D" id="3.30.200.20">
    <property type="entry name" value="Phosphorylase Kinase, domain 1"/>
    <property type="match status" value="1"/>
</dbReference>
<dbReference type="GO" id="GO:0016301">
    <property type="term" value="F:kinase activity"/>
    <property type="evidence" value="ECO:0007669"/>
    <property type="project" value="UniProtKB-UniRule"/>
</dbReference>
<dbReference type="Pfam" id="PF03881">
    <property type="entry name" value="Fructosamin_kin"/>
    <property type="match status" value="1"/>
</dbReference>
<dbReference type="PANTHER" id="PTHR12149">
    <property type="entry name" value="FRUCTOSAMINE 3 KINASE-RELATED PROTEIN"/>
    <property type="match status" value="1"/>
</dbReference>
<dbReference type="InterPro" id="IPR011009">
    <property type="entry name" value="Kinase-like_dom_sf"/>
</dbReference>